<dbReference type="Pfam" id="PF07714">
    <property type="entry name" value="PK_Tyr_Ser-Thr"/>
    <property type="match status" value="1"/>
</dbReference>
<dbReference type="GO" id="GO:0004674">
    <property type="term" value="F:protein serine/threonine kinase activity"/>
    <property type="evidence" value="ECO:0007669"/>
    <property type="project" value="UniProtKB-KW"/>
</dbReference>
<dbReference type="InterPro" id="IPR001245">
    <property type="entry name" value="Ser-Thr/Tyr_kinase_cat_dom"/>
</dbReference>
<name>A0AAD8JTF7_TARER</name>
<dbReference type="InterPro" id="IPR000719">
    <property type="entry name" value="Prot_kinase_dom"/>
</dbReference>
<dbReference type="SMART" id="SM00220">
    <property type="entry name" value="S_TKc"/>
    <property type="match status" value="1"/>
</dbReference>
<comment type="similarity">
    <text evidence="7">Belongs to the protein kinase superfamily.</text>
</comment>
<evidence type="ECO:0000256" key="2">
    <source>
        <dbReference type="ARBA" id="ARBA00022679"/>
    </source>
</evidence>
<feature type="domain" description="Protein kinase" evidence="8">
    <location>
        <begin position="1"/>
        <end position="225"/>
    </location>
</feature>
<dbReference type="PANTHER" id="PTHR48055">
    <property type="entry name" value="LEUCINE-RICH REPEAT RECEPTOR PROTEIN KINASE EMS1"/>
    <property type="match status" value="1"/>
</dbReference>
<keyword evidence="5 6" id="KW-0067">ATP-binding</keyword>
<keyword evidence="3 6" id="KW-0547">Nucleotide-binding</keyword>
<evidence type="ECO:0000259" key="8">
    <source>
        <dbReference type="PROSITE" id="PS50011"/>
    </source>
</evidence>
<dbReference type="PROSITE" id="PS00107">
    <property type="entry name" value="PROTEIN_KINASE_ATP"/>
    <property type="match status" value="1"/>
</dbReference>
<dbReference type="InterPro" id="IPR008271">
    <property type="entry name" value="Ser/Thr_kinase_AS"/>
</dbReference>
<comment type="caution">
    <text evidence="9">The sequence shown here is derived from an EMBL/GenBank/DDBJ whole genome shotgun (WGS) entry which is preliminary data.</text>
</comment>
<evidence type="ECO:0000256" key="3">
    <source>
        <dbReference type="ARBA" id="ARBA00022741"/>
    </source>
</evidence>
<keyword evidence="1 7" id="KW-0723">Serine/threonine-protein kinase</keyword>
<dbReference type="Gene3D" id="3.30.200.20">
    <property type="entry name" value="Phosphorylase Kinase, domain 1"/>
    <property type="match status" value="1"/>
</dbReference>
<keyword evidence="10" id="KW-1185">Reference proteome</keyword>
<protein>
    <recommendedName>
        <fullName evidence="8">Protein kinase domain-containing protein</fullName>
    </recommendedName>
</protein>
<dbReference type="AlphaFoldDB" id="A0AAD8JTF7"/>
<dbReference type="InterPro" id="IPR051564">
    <property type="entry name" value="LRR_receptor-like_kinase"/>
</dbReference>
<dbReference type="PROSITE" id="PS00108">
    <property type="entry name" value="PROTEIN_KINASE_ST"/>
    <property type="match status" value="1"/>
</dbReference>
<dbReference type="PROSITE" id="PS50011">
    <property type="entry name" value="PROTEIN_KINASE_DOM"/>
    <property type="match status" value="1"/>
</dbReference>
<dbReference type="Proteomes" id="UP001229421">
    <property type="component" value="Unassembled WGS sequence"/>
</dbReference>
<dbReference type="EMBL" id="JAUHHV010000010">
    <property type="protein sequence ID" value="KAK1410302.1"/>
    <property type="molecule type" value="Genomic_DNA"/>
</dbReference>
<dbReference type="InterPro" id="IPR011009">
    <property type="entry name" value="Kinase-like_dom_sf"/>
</dbReference>
<evidence type="ECO:0000256" key="1">
    <source>
        <dbReference type="ARBA" id="ARBA00022527"/>
    </source>
</evidence>
<evidence type="ECO:0000256" key="6">
    <source>
        <dbReference type="PROSITE-ProRule" id="PRU10141"/>
    </source>
</evidence>
<evidence type="ECO:0000256" key="5">
    <source>
        <dbReference type="ARBA" id="ARBA00022840"/>
    </source>
</evidence>
<dbReference type="Gene3D" id="1.10.510.10">
    <property type="entry name" value="Transferase(Phosphotransferase) domain 1"/>
    <property type="match status" value="1"/>
</dbReference>
<sequence length="225" mass="24891">MFECFLQSTSQGGADATHPLRVGTPLVTNGFSKANLIGNGGFSSIYKGIIDENDDRFVAVKVLHLQNRGAQRSFMKECDAWRSIRHRNLLRVIISCSRIDFQAVVHGDLKPRNVILNDDLVAHVRDFGLARFLGTTSNQSSSIGIRGTIGYNAPVCFGGEMTSSGNVYSFGILLLETMTKKKPTDNIFIKGIHLHKFASMAMPNHVIDDIDVNILNIYQEDESVM</sequence>
<dbReference type="GO" id="GO:0005524">
    <property type="term" value="F:ATP binding"/>
    <property type="evidence" value="ECO:0007669"/>
    <property type="project" value="UniProtKB-UniRule"/>
</dbReference>
<dbReference type="PANTHER" id="PTHR48055:SF55">
    <property type="entry name" value="PROTEIN KINASE DOMAIN-CONTAINING PROTEIN"/>
    <property type="match status" value="1"/>
</dbReference>
<dbReference type="Pfam" id="PF00069">
    <property type="entry name" value="Pkinase"/>
    <property type="match status" value="1"/>
</dbReference>
<evidence type="ECO:0000256" key="7">
    <source>
        <dbReference type="RuleBase" id="RU000304"/>
    </source>
</evidence>
<reference evidence="9" key="1">
    <citation type="journal article" date="2023" name="bioRxiv">
        <title>Improved chromosome-level genome assembly for marigold (Tagetes erecta).</title>
        <authorList>
            <person name="Jiang F."/>
            <person name="Yuan L."/>
            <person name="Wang S."/>
            <person name="Wang H."/>
            <person name="Xu D."/>
            <person name="Wang A."/>
            <person name="Fan W."/>
        </authorList>
    </citation>
    <scope>NUCLEOTIDE SEQUENCE</scope>
    <source>
        <strain evidence="9">WSJ</strain>
        <tissue evidence="9">Leaf</tissue>
    </source>
</reference>
<evidence type="ECO:0000313" key="10">
    <source>
        <dbReference type="Proteomes" id="UP001229421"/>
    </source>
</evidence>
<evidence type="ECO:0000313" key="9">
    <source>
        <dbReference type="EMBL" id="KAK1410302.1"/>
    </source>
</evidence>
<evidence type="ECO:0000256" key="4">
    <source>
        <dbReference type="ARBA" id="ARBA00022777"/>
    </source>
</evidence>
<feature type="binding site" evidence="6">
    <location>
        <position position="61"/>
    </location>
    <ligand>
        <name>ATP</name>
        <dbReference type="ChEBI" id="CHEBI:30616"/>
    </ligand>
</feature>
<proteinExistence type="inferred from homology"/>
<dbReference type="SUPFAM" id="SSF56112">
    <property type="entry name" value="Protein kinase-like (PK-like)"/>
    <property type="match status" value="1"/>
</dbReference>
<organism evidence="9 10">
    <name type="scientific">Tagetes erecta</name>
    <name type="common">African marigold</name>
    <dbReference type="NCBI Taxonomy" id="13708"/>
    <lineage>
        <taxon>Eukaryota</taxon>
        <taxon>Viridiplantae</taxon>
        <taxon>Streptophyta</taxon>
        <taxon>Embryophyta</taxon>
        <taxon>Tracheophyta</taxon>
        <taxon>Spermatophyta</taxon>
        <taxon>Magnoliopsida</taxon>
        <taxon>eudicotyledons</taxon>
        <taxon>Gunneridae</taxon>
        <taxon>Pentapetalae</taxon>
        <taxon>asterids</taxon>
        <taxon>campanulids</taxon>
        <taxon>Asterales</taxon>
        <taxon>Asteraceae</taxon>
        <taxon>Asteroideae</taxon>
        <taxon>Heliantheae alliance</taxon>
        <taxon>Tageteae</taxon>
        <taxon>Tagetes</taxon>
    </lineage>
</organism>
<dbReference type="InterPro" id="IPR017441">
    <property type="entry name" value="Protein_kinase_ATP_BS"/>
</dbReference>
<accession>A0AAD8JTF7</accession>
<keyword evidence="4" id="KW-0418">Kinase</keyword>
<keyword evidence="2" id="KW-0808">Transferase</keyword>
<gene>
    <name evidence="9" type="ORF">QVD17_36837</name>
</gene>
<dbReference type="GO" id="GO:0016020">
    <property type="term" value="C:membrane"/>
    <property type="evidence" value="ECO:0007669"/>
    <property type="project" value="TreeGrafter"/>
</dbReference>